<accession>A0AAV6U7A4</accession>
<organism evidence="1 2">
    <name type="scientific">Oedothorax gibbosus</name>
    <dbReference type="NCBI Taxonomy" id="931172"/>
    <lineage>
        <taxon>Eukaryota</taxon>
        <taxon>Metazoa</taxon>
        <taxon>Ecdysozoa</taxon>
        <taxon>Arthropoda</taxon>
        <taxon>Chelicerata</taxon>
        <taxon>Arachnida</taxon>
        <taxon>Araneae</taxon>
        <taxon>Araneomorphae</taxon>
        <taxon>Entelegynae</taxon>
        <taxon>Araneoidea</taxon>
        <taxon>Linyphiidae</taxon>
        <taxon>Erigoninae</taxon>
        <taxon>Oedothorax</taxon>
    </lineage>
</organism>
<reference evidence="1 2" key="1">
    <citation type="journal article" date="2022" name="Nat. Ecol. Evol.">
        <title>A masculinizing supergene underlies an exaggerated male reproductive morph in a spider.</title>
        <authorList>
            <person name="Hendrickx F."/>
            <person name="De Corte Z."/>
            <person name="Sonet G."/>
            <person name="Van Belleghem S.M."/>
            <person name="Kostlbacher S."/>
            <person name="Vangestel C."/>
        </authorList>
    </citation>
    <scope>NUCLEOTIDE SEQUENCE [LARGE SCALE GENOMIC DNA]</scope>
    <source>
        <strain evidence="1">W744_W776</strain>
    </source>
</reference>
<dbReference type="PANTHER" id="PTHR46704">
    <property type="entry name" value="CXC DOMAIN-CONTAINING PROTEIN-RELATED"/>
    <property type="match status" value="1"/>
</dbReference>
<name>A0AAV6U7A4_9ARAC</name>
<dbReference type="PANTHER" id="PTHR46704:SF9">
    <property type="entry name" value="BHLH DOMAIN-CONTAINING PROTEIN"/>
    <property type="match status" value="1"/>
</dbReference>
<dbReference type="Proteomes" id="UP000827092">
    <property type="component" value="Unassembled WGS sequence"/>
</dbReference>
<keyword evidence="2" id="KW-1185">Reference proteome</keyword>
<evidence type="ECO:0000313" key="1">
    <source>
        <dbReference type="EMBL" id="KAG8179733.1"/>
    </source>
</evidence>
<protein>
    <submittedName>
        <fullName evidence="1">Uncharacterized protein</fullName>
    </submittedName>
</protein>
<evidence type="ECO:0000313" key="2">
    <source>
        <dbReference type="Proteomes" id="UP000827092"/>
    </source>
</evidence>
<comment type="caution">
    <text evidence="1">The sequence shown here is derived from an EMBL/GenBank/DDBJ whole genome shotgun (WGS) entry which is preliminary data.</text>
</comment>
<dbReference type="AlphaFoldDB" id="A0AAV6U7A4"/>
<dbReference type="EMBL" id="JAFNEN010000606">
    <property type="protein sequence ID" value="KAG8179733.1"/>
    <property type="molecule type" value="Genomic_DNA"/>
</dbReference>
<sequence>MAVRHVTGSARIISILNGLGHCISHSAVLEYDTDLAQMQLNSIDCLPVGIVSNIFATFVWDNIEFCEETVTGHGTTHSSTNGIIVQSKMHSDLDLSSVYLKSGRKSKKMKIDPPVNDIPNYFIGQQCNPKVPEITTCDKKKLRN</sequence>
<gene>
    <name evidence="1" type="ORF">JTE90_006638</name>
</gene>
<proteinExistence type="predicted"/>